<name>A0AAN6HJ64_FUSAU</name>
<reference evidence="2 3" key="1">
    <citation type="submission" date="2020-02" db="EMBL/GenBank/DDBJ databases">
        <title>Identification and distribution of gene clusters putatively required for synthesis of sphingolipid metabolism inhibitors in phylogenetically diverse species of the filamentous fungus Fusarium.</title>
        <authorList>
            <person name="Kim H.-S."/>
            <person name="Busman M."/>
            <person name="Brown D.W."/>
            <person name="Divon H."/>
            <person name="Uhlig S."/>
            <person name="Proctor R.H."/>
        </authorList>
    </citation>
    <scope>NUCLEOTIDE SEQUENCE [LARGE SCALE GENOMIC DNA]</scope>
    <source>
        <strain evidence="2 3">NRRL 2903</strain>
    </source>
</reference>
<keyword evidence="3" id="KW-1185">Reference proteome</keyword>
<accession>A0AAN6HJ64</accession>
<protein>
    <submittedName>
        <fullName evidence="2">Uncharacterized protein</fullName>
    </submittedName>
</protein>
<dbReference type="AlphaFoldDB" id="A0AAN6HJ64"/>
<feature type="compositionally biased region" description="Basic and acidic residues" evidence="1">
    <location>
        <begin position="73"/>
        <end position="82"/>
    </location>
</feature>
<feature type="compositionally biased region" description="Low complexity" evidence="1">
    <location>
        <begin position="84"/>
        <end position="97"/>
    </location>
</feature>
<proteinExistence type="predicted"/>
<evidence type="ECO:0000313" key="2">
    <source>
        <dbReference type="EMBL" id="KAF5245227.1"/>
    </source>
</evidence>
<evidence type="ECO:0000256" key="1">
    <source>
        <dbReference type="SAM" id="MobiDB-lite"/>
    </source>
</evidence>
<feature type="region of interest" description="Disordered" evidence="1">
    <location>
        <begin position="73"/>
        <end position="114"/>
    </location>
</feature>
<gene>
    <name evidence="2" type="ORF">FAUST_1882</name>
</gene>
<dbReference type="Proteomes" id="UP000537989">
    <property type="component" value="Unassembled WGS sequence"/>
</dbReference>
<comment type="caution">
    <text evidence="2">The sequence shown here is derived from an EMBL/GenBank/DDBJ whole genome shotgun (WGS) entry which is preliminary data.</text>
</comment>
<sequence length="114" mass="12332">MSAAAAIFDLAVKGLTGVVHIVTLVEKARGYVLEWLKKKEGEQKGGQPDIELSDVGALALSRRIDRLEAALSRRPDRSRVRDLSPTTSTTSSSTAAANFGSSILERVTRRHADE</sequence>
<dbReference type="EMBL" id="JAAMOD010000041">
    <property type="protein sequence ID" value="KAF5245227.1"/>
    <property type="molecule type" value="Genomic_DNA"/>
</dbReference>
<organism evidence="2 3">
    <name type="scientific">Fusarium austroamericanum</name>
    <dbReference type="NCBI Taxonomy" id="282268"/>
    <lineage>
        <taxon>Eukaryota</taxon>
        <taxon>Fungi</taxon>
        <taxon>Dikarya</taxon>
        <taxon>Ascomycota</taxon>
        <taxon>Pezizomycotina</taxon>
        <taxon>Sordariomycetes</taxon>
        <taxon>Hypocreomycetidae</taxon>
        <taxon>Hypocreales</taxon>
        <taxon>Nectriaceae</taxon>
        <taxon>Fusarium</taxon>
    </lineage>
</organism>
<evidence type="ECO:0000313" key="3">
    <source>
        <dbReference type="Proteomes" id="UP000537989"/>
    </source>
</evidence>